<keyword evidence="3" id="KW-1185">Reference proteome</keyword>
<evidence type="ECO:0000259" key="1">
    <source>
        <dbReference type="SMART" id="SM00382"/>
    </source>
</evidence>
<evidence type="ECO:0000313" key="3">
    <source>
        <dbReference type="Proteomes" id="UP000799753"/>
    </source>
</evidence>
<dbReference type="Pfam" id="PF22942">
    <property type="entry name" value="DUF7025"/>
    <property type="match status" value="1"/>
</dbReference>
<dbReference type="InterPro" id="IPR027417">
    <property type="entry name" value="P-loop_NTPase"/>
</dbReference>
<proteinExistence type="predicted"/>
<dbReference type="Proteomes" id="UP000799753">
    <property type="component" value="Unassembled WGS sequence"/>
</dbReference>
<dbReference type="InterPro" id="IPR056599">
    <property type="entry name" value="AAA_lid_fung"/>
</dbReference>
<dbReference type="OrthoDB" id="10042665at2759"/>
<dbReference type="PANTHER" id="PTHR46411">
    <property type="entry name" value="FAMILY ATPASE, PUTATIVE-RELATED"/>
    <property type="match status" value="1"/>
</dbReference>
<dbReference type="CDD" id="cd19481">
    <property type="entry name" value="RecA-like_protease"/>
    <property type="match status" value="1"/>
</dbReference>
<organism evidence="2 3">
    <name type="scientific">Massarina eburnea CBS 473.64</name>
    <dbReference type="NCBI Taxonomy" id="1395130"/>
    <lineage>
        <taxon>Eukaryota</taxon>
        <taxon>Fungi</taxon>
        <taxon>Dikarya</taxon>
        <taxon>Ascomycota</taxon>
        <taxon>Pezizomycotina</taxon>
        <taxon>Dothideomycetes</taxon>
        <taxon>Pleosporomycetidae</taxon>
        <taxon>Pleosporales</taxon>
        <taxon>Massarineae</taxon>
        <taxon>Massarinaceae</taxon>
        <taxon>Massarina</taxon>
    </lineage>
</organism>
<dbReference type="InterPro" id="IPR003593">
    <property type="entry name" value="AAA+_ATPase"/>
</dbReference>
<gene>
    <name evidence="2" type="ORF">P280DRAFT_416661</name>
</gene>
<dbReference type="Pfam" id="PF00004">
    <property type="entry name" value="AAA"/>
    <property type="match status" value="1"/>
</dbReference>
<dbReference type="GO" id="GO:0016887">
    <property type="term" value="F:ATP hydrolysis activity"/>
    <property type="evidence" value="ECO:0007669"/>
    <property type="project" value="InterPro"/>
</dbReference>
<accession>A0A6A6SGA9</accession>
<dbReference type="GO" id="GO:0005524">
    <property type="term" value="F:ATP binding"/>
    <property type="evidence" value="ECO:0007669"/>
    <property type="project" value="InterPro"/>
</dbReference>
<dbReference type="Pfam" id="PF23232">
    <property type="entry name" value="AAA_lid_13"/>
    <property type="match status" value="1"/>
</dbReference>
<dbReference type="SUPFAM" id="SSF52540">
    <property type="entry name" value="P-loop containing nucleoside triphosphate hydrolases"/>
    <property type="match status" value="1"/>
</dbReference>
<protein>
    <submittedName>
        <fullName evidence="2">P-loop containing nucleoside triphosphate hydrolase protein</fullName>
    </submittedName>
</protein>
<dbReference type="EMBL" id="MU006776">
    <property type="protein sequence ID" value="KAF2646935.1"/>
    <property type="molecule type" value="Genomic_DNA"/>
</dbReference>
<feature type="domain" description="AAA+ ATPase" evidence="1">
    <location>
        <begin position="331"/>
        <end position="458"/>
    </location>
</feature>
<reference evidence="2" key="1">
    <citation type="journal article" date="2020" name="Stud. Mycol.">
        <title>101 Dothideomycetes genomes: a test case for predicting lifestyles and emergence of pathogens.</title>
        <authorList>
            <person name="Haridas S."/>
            <person name="Albert R."/>
            <person name="Binder M."/>
            <person name="Bloem J."/>
            <person name="Labutti K."/>
            <person name="Salamov A."/>
            <person name="Andreopoulos B."/>
            <person name="Baker S."/>
            <person name="Barry K."/>
            <person name="Bills G."/>
            <person name="Bluhm B."/>
            <person name="Cannon C."/>
            <person name="Castanera R."/>
            <person name="Culley D."/>
            <person name="Daum C."/>
            <person name="Ezra D."/>
            <person name="Gonzalez J."/>
            <person name="Henrissat B."/>
            <person name="Kuo A."/>
            <person name="Liang C."/>
            <person name="Lipzen A."/>
            <person name="Lutzoni F."/>
            <person name="Magnuson J."/>
            <person name="Mondo S."/>
            <person name="Nolan M."/>
            <person name="Ohm R."/>
            <person name="Pangilinan J."/>
            <person name="Park H.-J."/>
            <person name="Ramirez L."/>
            <person name="Alfaro M."/>
            <person name="Sun H."/>
            <person name="Tritt A."/>
            <person name="Yoshinaga Y."/>
            <person name="Zwiers L.-H."/>
            <person name="Turgeon B."/>
            <person name="Goodwin S."/>
            <person name="Spatafora J."/>
            <person name="Crous P."/>
            <person name="Grigoriev I."/>
        </authorList>
    </citation>
    <scope>NUCLEOTIDE SEQUENCE</scope>
    <source>
        <strain evidence="2">CBS 473.64</strain>
    </source>
</reference>
<feature type="non-terminal residue" evidence="2">
    <location>
        <position position="583"/>
    </location>
</feature>
<dbReference type="Gene3D" id="3.40.50.300">
    <property type="entry name" value="P-loop containing nucleotide triphosphate hydrolases"/>
    <property type="match status" value="1"/>
</dbReference>
<keyword evidence="2" id="KW-0378">Hydrolase</keyword>
<dbReference type="InterPro" id="IPR003959">
    <property type="entry name" value="ATPase_AAA_core"/>
</dbReference>
<dbReference type="InterPro" id="IPR054289">
    <property type="entry name" value="DUF7025"/>
</dbReference>
<name>A0A6A6SGA9_9PLEO</name>
<dbReference type="AlphaFoldDB" id="A0A6A6SGA9"/>
<sequence>MYLMDYQILPRYHRLREGLEHIYFDDLWYLFHVGDLVCFNDESLKGMGINSHTSQIWRIISFRTDRQRDRKASSLDAPAMAHELVAYCIDHDGTSYMSVRKVFRIDSYAGSRDPLGLSIKPLRLLENYQQIVEDSKVAGKLFTQQLQKRFLHHDGLMFSVWHGSNDLERIYKPEYFKGEVAVDLTEAYFTHPSWRPKLSEEGLQEIHRLAGDEIGAPGVVLDPWEDLNAAKDTENMPALTGNIATTIPENDLALLPKTIPVFAIKEREFVLAHPKNLSEVQEPEQIFAMLRIPEKHKMMIRGLIASHFERRELEAAGMPVDTQDLISGKGQGLIILLHGSPGVGKTATAEAIARETKKPLFSITCGDLGYTPSDVETSLKSMFRRAAMWNCVTLLDEADVFLSQRNKTDLKRNALVSVFLRSLEYYSGILFLTTNRPGALDEAIKSRVHLSLYYPPLGKQETLDVFDINLDRLHRLEEQRYKASKQPSLFIFRDDIRKWAATHFDKCGKDNGSGRWNGRQIRNAFQIASALALYELRNNPGAQAQLRPSHFDTVSEATTSYDKYRAAVLGKADDELAHQNNDR</sequence>
<evidence type="ECO:0000313" key="2">
    <source>
        <dbReference type="EMBL" id="KAF2646935.1"/>
    </source>
</evidence>
<dbReference type="SMART" id="SM00382">
    <property type="entry name" value="AAA"/>
    <property type="match status" value="1"/>
</dbReference>
<dbReference type="PANTHER" id="PTHR46411:SF3">
    <property type="entry name" value="AAA+ ATPASE DOMAIN-CONTAINING PROTEIN"/>
    <property type="match status" value="1"/>
</dbReference>